<dbReference type="NCBIfam" id="NF041646">
    <property type="entry name" value="VC0807_fam"/>
    <property type="match status" value="1"/>
</dbReference>
<protein>
    <recommendedName>
        <fullName evidence="4">Intracellular septation protein A</fullName>
    </recommendedName>
</protein>
<sequence length="223" mass="23795">MTVDPALQNAAGSQLRKGLVPLVVDVVLPVGSYYLLSKAFGLSELVSLALSSAIPAARTIWGIVAQRQLNPLAALMLVVNVAALLLSLLSGDPRLMLAKDSGVSSVIGISILVSAFLGRPIMSTVIRPMFGRGQAARLAVWDRLSADSAHFRRAERTYSIVWGSVLLVECVARVVGAYTLPIDTMVWLGNVILLVALVLAFRLGHLVAMRPMKTLLIAELATN</sequence>
<keyword evidence="3" id="KW-1185">Reference proteome</keyword>
<keyword evidence="1" id="KW-0472">Membrane</keyword>
<comment type="caution">
    <text evidence="2">The sequence shown here is derived from an EMBL/GenBank/DDBJ whole genome shotgun (WGS) entry which is preliminary data.</text>
</comment>
<reference evidence="2" key="1">
    <citation type="submission" date="2023-03" db="EMBL/GenBank/DDBJ databases">
        <title>Amycolatopsis taiwanensis NBRC 103393.</title>
        <authorList>
            <person name="Ichikawa N."/>
            <person name="Sato H."/>
            <person name="Tonouchi N."/>
        </authorList>
    </citation>
    <scope>NUCLEOTIDE SEQUENCE</scope>
    <source>
        <strain evidence="2">NBRC 103393</strain>
    </source>
</reference>
<dbReference type="EMBL" id="BSTI01000026">
    <property type="protein sequence ID" value="GLY70752.1"/>
    <property type="molecule type" value="Genomic_DNA"/>
</dbReference>
<dbReference type="AlphaFoldDB" id="A0A9W6RAY8"/>
<dbReference type="RefSeq" id="WP_285490026.1">
    <property type="nucleotide sequence ID" value="NZ_BSTI01000026.1"/>
</dbReference>
<name>A0A9W6RAY8_9PSEU</name>
<evidence type="ECO:0000313" key="3">
    <source>
        <dbReference type="Proteomes" id="UP001165136"/>
    </source>
</evidence>
<feature type="transmembrane region" description="Helical" evidence="1">
    <location>
        <begin position="72"/>
        <end position="90"/>
    </location>
</feature>
<accession>A0A9W6RAY8</accession>
<gene>
    <name evidence="2" type="ORF">Atai01_73710</name>
</gene>
<keyword evidence="1" id="KW-0812">Transmembrane</keyword>
<organism evidence="2 3">
    <name type="scientific">Amycolatopsis taiwanensis</name>
    <dbReference type="NCBI Taxonomy" id="342230"/>
    <lineage>
        <taxon>Bacteria</taxon>
        <taxon>Bacillati</taxon>
        <taxon>Actinomycetota</taxon>
        <taxon>Actinomycetes</taxon>
        <taxon>Pseudonocardiales</taxon>
        <taxon>Pseudonocardiaceae</taxon>
        <taxon>Amycolatopsis</taxon>
    </lineage>
</organism>
<evidence type="ECO:0000313" key="2">
    <source>
        <dbReference type="EMBL" id="GLY70752.1"/>
    </source>
</evidence>
<feature type="transmembrane region" description="Helical" evidence="1">
    <location>
        <begin position="48"/>
        <end position="65"/>
    </location>
</feature>
<feature type="transmembrane region" description="Helical" evidence="1">
    <location>
        <begin position="186"/>
        <end position="204"/>
    </location>
</feature>
<proteinExistence type="predicted"/>
<keyword evidence="1" id="KW-1133">Transmembrane helix</keyword>
<feature type="transmembrane region" description="Helical" evidence="1">
    <location>
        <begin position="102"/>
        <end position="122"/>
    </location>
</feature>
<evidence type="ECO:0008006" key="4">
    <source>
        <dbReference type="Google" id="ProtNLM"/>
    </source>
</evidence>
<dbReference type="Proteomes" id="UP001165136">
    <property type="component" value="Unassembled WGS sequence"/>
</dbReference>
<feature type="transmembrane region" description="Helical" evidence="1">
    <location>
        <begin position="160"/>
        <end position="180"/>
    </location>
</feature>
<evidence type="ECO:0000256" key="1">
    <source>
        <dbReference type="SAM" id="Phobius"/>
    </source>
</evidence>